<proteinExistence type="inferred from homology"/>
<dbReference type="NCBIfam" id="TIGR00066">
    <property type="entry name" value="g_glut_trans"/>
    <property type="match status" value="1"/>
</dbReference>
<dbReference type="GO" id="GO:0006751">
    <property type="term" value="P:glutathione catabolic process"/>
    <property type="evidence" value="ECO:0007669"/>
    <property type="project" value="UniProtKB-UniRule"/>
</dbReference>
<dbReference type="GO" id="GO:0103068">
    <property type="term" value="F:leukotriene C4 gamma-glutamyl transferase activity"/>
    <property type="evidence" value="ECO:0007669"/>
    <property type="project" value="UniProtKB-EC"/>
</dbReference>
<dbReference type="EMBL" id="QGUI01000584">
    <property type="protein sequence ID" value="PZM94469.1"/>
    <property type="molecule type" value="Genomic_DNA"/>
</dbReference>
<keyword evidence="5 11" id="KW-0378">Hydrolase</keyword>
<sequence length="595" mass="62545">MGSRGLFARGAALASIGALTLGLVAQPAAAEPRHWPLTKQPVAVGSGGAVATVDVEATRAGLSVLRKGGNAVDAAVAAAAVLGVTEPYSCGIGGGGFMLIYTAKDKKVHAIDHREMAPAAMQPDAFFENGKVLPFDDARYSGRSAGVPGTVAGWEEALKRFGTKSLRTVLQPAIKVARDGFVVDQTFADQTEDNRDYFDDIPSSAATFLDPDGTAPDVGSTFRNPDLAKAYERIARYGAKGFYQGPIAEAMAEAASNPPVAEDANHVWRKGFMTTEDIKNYRAVWRTPTKVTYRGLDVYGMAPPSSGGSTVGEALNILEGYGLRWIKRDEALHYFLEASRYSFADRNAYAADADFVDVPLKGLLSKDFAAERRALITGKAAGVVEPGDPWPHNGGGSGGTPSVTLEKGTSTTHLTVADKHGNVVAYTFTIESTGGNGITVPGWGFLLNNELTDFNYDSTTHVNRVEGGKRPRSSMSPTIVLEHGKPKLAVGSPGGSTIITTVLQILVDRIDLGATLPEAIAAPRATQRNGETTSAEAAFIDSPEGQALQERGHKFTDGGEIGAATGIEFLPGGKLLAAAEPERRGGGSAGVVRPW</sequence>
<reference evidence="14" key="4">
    <citation type="submission" date="2023-08" db="EMBL/GenBank/DDBJ databases">
        <authorList>
            <person name="Guima S.E.S."/>
            <person name="Martins L.F."/>
            <person name="Silva A.M."/>
            <person name="Setubal J.C."/>
        </authorList>
    </citation>
    <scope>NUCLEOTIDE SEQUENCE</scope>
    <source>
        <strain evidence="14">ZC4RG45</strain>
    </source>
</reference>
<evidence type="ECO:0000313" key="14">
    <source>
        <dbReference type="EMBL" id="MFO7192302.1"/>
    </source>
</evidence>
<evidence type="ECO:0000313" key="16">
    <source>
        <dbReference type="Proteomes" id="UP000249324"/>
    </source>
</evidence>
<dbReference type="PANTHER" id="PTHR43199">
    <property type="entry name" value="GLUTATHIONE HYDROLASE"/>
    <property type="match status" value="1"/>
</dbReference>
<comment type="similarity">
    <text evidence="3 11">Belongs to the gamma-glutamyltransferase family.</text>
</comment>
<evidence type="ECO:0000256" key="12">
    <source>
        <dbReference type="SAM" id="MobiDB-lite"/>
    </source>
</evidence>
<comment type="subunit">
    <text evidence="11">This enzyme consists of two polypeptide chains, which are synthesized in precursor form from a single polypeptide.</text>
</comment>
<dbReference type="GO" id="GO:0006750">
    <property type="term" value="P:glutathione biosynthetic process"/>
    <property type="evidence" value="ECO:0007669"/>
    <property type="project" value="UniProtKB-KW"/>
</dbReference>
<evidence type="ECO:0000256" key="6">
    <source>
        <dbReference type="ARBA" id="ARBA00023145"/>
    </source>
</evidence>
<keyword evidence="7 11" id="KW-0012">Acyltransferase</keyword>
<evidence type="ECO:0000256" key="2">
    <source>
        <dbReference type="ARBA" id="ARBA00001089"/>
    </source>
</evidence>
<evidence type="ECO:0000256" key="13">
    <source>
        <dbReference type="SAM" id="SignalP"/>
    </source>
</evidence>
<organism evidence="15">
    <name type="scientific">Thermocrispum agreste</name>
    <dbReference type="NCBI Taxonomy" id="37925"/>
    <lineage>
        <taxon>Bacteria</taxon>
        <taxon>Bacillati</taxon>
        <taxon>Actinomycetota</taxon>
        <taxon>Actinomycetes</taxon>
        <taxon>Pseudonocardiales</taxon>
        <taxon>Pseudonocardiaceae</taxon>
        <taxon>Thermocrispum</taxon>
    </lineage>
</organism>
<dbReference type="EC" id="2.3.2.2" evidence="11"/>
<dbReference type="EC" id="3.4.19.13" evidence="11"/>
<dbReference type="InterPro" id="IPR043138">
    <property type="entry name" value="GGT_lsub"/>
</dbReference>
<evidence type="ECO:0000256" key="5">
    <source>
        <dbReference type="ARBA" id="ARBA00022801"/>
    </source>
</evidence>
<protein>
    <recommendedName>
        <fullName evidence="11">Glutathione hydrolase proenzyme</fullName>
        <ecNumber evidence="11">2.3.2.2</ecNumber>
        <ecNumber evidence="11">3.4.19.13</ecNumber>
    </recommendedName>
    <component>
        <recommendedName>
            <fullName evidence="11">Glutathione hydrolase large chain</fullName>
        </recommendedName>
    </component>
    <component>
        <recommendedName>
            <fullName evidence="11">Glutathione hydrolase small chain</fullName>
        </recommendedName>
    </component>
</protein>
<comment type="PTM">
    <text evidence="11">Cleaved by autocatalysis into a large and a small subunit.</text>
</comment>
<dbReference type="EMBL" id="QGUI02000088">
    <property type="protein sequence ID" value="MFO7192302.1"/>
    <property type="molecule type" value="Genomic_DNA"/>
</dbReference>
<feature type="signal peptide" evidence="13">
    <location>
        <begin position="1"/>
        <end position="30"/>
    </location>
</feature>
<dbReference type="InterPro" id="IPR029055">
    <property type="entry name" value="Ntn_hydrolases_N"/>
</dbReference>
<evidence type="ECO:0000256" key="10">
    <source>
        <dbReference type="PIRSR" id="PIRSR600101-2"/>
    </source>
</evidence>
<reference evidence="14 16" key="3">
    <citation type="journal article" date="2021" name="BMC Genomics">
        <title>Genome-resolved metagenome and metatranscriptome analyses of thermophilic composting reveal key bacterial players and their metabolic interactions.</title>
        <authorList>
            <person name="Braga L.P.P."/>
            <person name="Pereira R.V."/>
            <person name="Martins L.F."/>
            <person name="Moura L.M.S."/>
            <person name="Sanchez F.B."/>
            <person name="Patane J.S.L."/>
            <person name="da Silva A.M."/>
            <person name="Setubal J.C."/>
        </authorList>
    </citation>
    <scope>NUCLEOTIDE SEQUENCE [LARGE SCALE GENOMIC DNA]</scope>
    <source>
        <strain evidence="14">ZC4RG45</strain>
    </source>
</reference>
<evidence type="ECO:0000256" key="8">
    <source>
        <dbReference type="ARBA" id="ARBA00047417"/>
    </source>
</evidence>
<dbReference type="AlphaFoldDB" id="A0A2W4L0L1"/>
<feature type="binding site" evidence="10">
    <location>
        <begin position="473"/>
        <end position="474"/>
    </location>
    <ligand>
        <name>L-glutamate</name>
        <dbReference type="ChEBI" id="CHEBI:29985"/>
    </ligand>
</feature>
<feature type="binding site" evidence="10">
    <location>
        <position position="453"/>
    </location>
    <ligand>
        <name>L-glutamate</name>
        <dbReference type="ChEBI" id="CHEBI:29985"/>
    </ligand>
</feature>
<accession>A0A2W4L0L1</accession>
<dbReference type="PANTHER" id="PTHR43199:SF1">
    <property type="entry name" value="GLUTATHIONE HYDROLASE PROENZYME"/>
    <property type="match status" value="1"/>
</dbReference>
<feature type="binding site" evidence="10">
    <location>
        <position position="114"/>
    </location>
    <ligand>
        <name>L-glutamate</name>
        <dbReference type="ChEBI" id="CHEBI:29985"/>
    </ligand>
</feature>
<evidence type="ECO:0000256" key="11">
    <source>
        <dbReference type="RuleBase" id="RU368036"/>
    </source>
</evidence>
<dbReference type="Gene3D" id="3.60.20.40">
    <property type="match status" value="1"/>
</dbReference>
<dbReference type="Proteomes" id="UP000249324">
    <property type="component" value="Unassembled WGS sequence"/>
</dbReference>
<comment type="caution">
    <text evidence="15">The sequence shown here is derived from an EMBL/GenBank/DDBJ whole genome shotgun (WGS) entry which is preliminary data.</text>
</comment>
<evidence type="ECO:0000256" key="1">
    <source>
        <dbReference type="ARBA" id="ARBA00001049"/>
    </source>
</evidence>
<feature type="active site" description="Nucleophile" evidence="9">
    <location>
        <position position="411"/>
    </location>
</feature>
<dbReference type="PRINTS" id="PR01210">
    <property type="entry name" value="GGTRANSPTASE"/>
</dbReference>
<name>A0A2W4L0L1_9PSEU</name>
<reference evidence="15" key="1">
    <citation type="submission" date="2018-05" db="EMBL/GenBank/DDBJ databases">
        <authorList>
            <person name="Lanie J.A."/>
            <person name="Ng W.-L."/>
            <person name="Kazmierczak K.M."/>
            <person name="Andrzejewski T.M."/>
            <person name="Davidsen T.M."/>
            <person name="Wayne K.J."/>
            <person name="Tettelin H."/>
            <person name="Glass J.I."/>
            <person name="Rusch D."/>
            <person name="Podicherti R."/>
            <person name="Tsui H.-C.T."/>
            <person name="Winkler M.E."/>
        </authorList>
    </citation>
    <scope>NUCLEOTIDE SEQUENCE</scope>
    <source>
        <strain evidence="15">ZC4RG45</strain>
    </source>
</reference>
<dbReference type="InterPro" id="IPR051792">
    <property type="entry name" value="GGT_bact"/>
</dbReference>
<keyword evidence="4 11" id="KW-0808">Transferase</keyword>
<comment type="catalytic activity">
    <reaction evidence="1 11">
        <text>an S-substituted glutathione + H2O = an S-substituted L-cysteinylglycine + L-glutamate</text>
        <dbReference type="Rhea" id="RHEA:59468"/>
        <dbReference type="ChEBI" id="CHEBI:15377"/>
        <dbReference type="ChEBI" id="CHEBI:29985"/>
        <dbReference type="ChEBI" id="CHEBI:90779"/>
        <dbReference type="ChEBI" id="CHEBI:143103"/>
        <dbReference type="EC" id="3.4.19.13"/>
    </reaction>
</comment>
<evidence type="ECO:0000313" key="15">
    <source>
        <dbReference type="EMBL" id="PZM94469.1"/>
    </source>
</evidence>
<dbReference type="GO" id="GO:0036374">
    <property type="term" value="F:glutathione hydrolase activity"/>
    <property type="evidence" value="ECO:0007669"/>
    <property type="project" value="UniProtKB-UniRule"/>
</dbReference>
<feature type="chain" id="PRO_5015931757" description="Glutathione hydrolase proenzyme" evidence="13">
    <location>
        <begin position="31"/>
        <end position="595"/>
    </location>
</feature>
<evidence type="ECO:0000256" key="9">
    <source>
        <dbReference type="PIRSR" id="PIRSR600101-1"/>
    </source>
</evidence>
<reference evidence="14" key="2">
    <citation type="submission" date="2018-05" db="EMBL/GenBank/DDBJ databases">
        <authorList>
            <person name="Moura L."/>
            <person name="Setubal J.C."/>
        </authorList>
    </citation>
    <scope>NUCLEOTIDE SEQUENCE</scope>
    <source>
        <strain evidence="14">ZC4RG45</strain>
    </source>
</reference>
<gene>
    <name evidence="15" type="primary">ggt</name>
    <name evidence="14" type="ORF">DIU77_008675</name>
    <name evidence="15" type="ORF">DIU77_14145</name>
</gene>
<feature type="region of interest" description="Disordered" evidence="12">
    <location>
        <begin position="385"/>
        <end position="406"/>
    </location>
</feature>
<dbReference type="InterPro" id="IPR000101">
    <property type="entry name" value="GGT_peptidase"/>
</dbReference>
<evidence type="ECO:0000256" key="7">
    <source>
        <dbReference type="ARBA" id="ARBA00023315"/>
    </source>
</evidence>
<comment type="catalytic activity">
    <reaction evidence="8 11">
        <text>an N-terminal (5-L-glutamyl)-[peptide] + an alpha-amino acid = 5-L-glutamyl amino acid + an N-terminal L-alpha-aminoacyl-[peptide]</text>
        <dbReference type="Rhea" id="RHEA:23904"/>
        <dbReference type="Rhea" id="RHEA-COMP:9780"/>
        <dbReference type="Rhea" id="RHEA-COMP:9795"/>
        <dbReference type="ChEBI" id="CHEBI:77644"/>
        <dbReference type="ChEBI" id="CHEBI:78597"/>
        <dbReference type="ChEBI" id="CHEBI:78599"/>
        <dbReference type="ChEBI" id="CHEBI:78608"/>
        <dbReference type="EC" id="2.3.2.2"/>
    </reaction>
</comment>
<dbReference type="UniPathway" id="UPA00204"/>
<evidence type="ECO:0000256" key="3">
    <source>
        <dbReference type="ARBA" id="ARBA00009381"/>
    </source>
</evidence>
<evidence type="ECO:0000256" key="4">
    <source>
        <dbReference type="ARBA" id="ARBA00022679"/>
    </source>
</evidence>
<dbReference type="SUPFAM" id="SSF56235">
    <property type="entry name" value="N-terminal nucleophile aminohydrolases (Ntn hydrolases)"/>
    <property type="match status" value="1"/>
</dbReference>
<feature type="binding site" evidence="10">
    <location>
        <position position="495"/>
    </location>
    <ligand>
        <name>L-glutamate</name>
        <dbReference type="ChEBI" id="CHEBI:29985"/>
    </ligand>
</feature>
<comment type="catalytic activity">
    <reaction evidence="2 11">
        <text>glutathione + H2O = L-cysteinylglycine + L-glutamate</text>
        <dbReference type="Rhea" id="RHEA:28807"/>
        <dbReference type="ChEBI" id="CHEBI:15377"/>
        <dbReference type="ChEBI" id="CHEBI:29985"/>
        <dbReference type="ChEBI" id="CHEBI:57925"/>
        <dbReference type="ChEBI" id="CHEBI:61694"/>
        <dbReference type="EC" id="3.4.19.13"/>
    </reaction>
</comment>
<dbReference type="Pfam" id="PF01019">
    <property type="entry name" value="G_glu_transpept"/>
    <property type="match status" value="1"/>
</dbReference>
<dbReference type="Gene3D" id="1.10.246.130">
    <property type="match status" value="1"/>
</dbReference>
<dbReference type="InterPro" id="IPR043137">
    <property type="entry name" value="GGT_ssub_C"/>
</dbReference>
<keyword evidence="13" id="KW-0732">Signal</keyword>
<keyword evidence="6 11" id="KW-0865">Zymogen</keyword>
<comment type="pathway">
    <text evidence="11">Sulfur metabolism; glutathione metabolism.</text>
</comment>
<keyword evidence="11" id="KW-0317">Glutathione biosynthesis</keyword>
<dbReference type="STRING" id="1111738.GCA_000427905_00221"/>